<keyword evidence="1" id="KW-0732">Signal</keyword>
<reference evidence="3" key="2">
    <citation type="submission" date="2025-09" db="UniProtKB">
        <authorList>
            <consortium name="Ensembl"/>
        </authorList>
    </citation>
    <scope>IDENTIFICATION</scope>
</reference>
<proteinExistence type="predicted"/>
<feature type="chain" id="PRO_5034205297" description="Rad21/Rec8-like protein C-terminal eukaryotic domain-containing protein" evidence="1">
    <location>
        <begin position="25"/>
        <end position="88"/>
    </location>
</feature>
<dbReference type="GeneTree" id="ENSGT00940000161638"/>
<keyword evidence="4" id="KW-1185">Reference proteome</keyword>
<feature type="domain" description="Rad21/Rec8-like protein C-terminal eukaryotic" evidence="2">
    <location>
        <begin position="34"/>
        <end position="85"/>
    </location>
</feature>
<dbReference type="SUPFAM" id="SSF46785">
    <property type="entry name" value="Winged helix' DNA-binding domain"/>
    <property type="match status" value="1"/>
</dbReference>
<dbReference type="Ensembl" id="ENSCABT00000025282.1">
    <property type="protein sequence ID" value="ENSCABP00000023077.1"/>
    <property type="gene ID" value="ENSCABG00000016996.1"/>
</dbReference>
<accession>A0A8C0IVZ4</accession>
<reference evidence="3" key="1">
    <citation type="submission" date="2025-08" db="UniProtKB">
        <authorList>
            <consortium name="Ensembl"/>
        </authorList>
    </citation>
    <scope>IDENTIFICATION</scope>
</reference>
<organism evidence="3 4">
    <name type="scientific">Chelonoidis abingdonii</name>
    <name type="common">Abingdon island giant tortoise</name>
    <name type="synonym">Testudo abingdonii</name>
    <dbReference type="NCBI Taxonomy" id="106734"/>
    <lineage>
        <taxon>Eukaryota</taxon>
        <taxon>Metazoa</taxon>
        <taxon>Chordata</taxon>
        <taxon>Craniata</taxon>
        <taxon>Vertebrata</taxon>
        <taxon>Euteleostomi</taxon>
        <taxon>Archelosauria</taxon>
        <taxon>Testudinata</taxon>
        <taxon>Testudines</taxon>
        <taxon>Cryptodira</taxon>
        <taxon>Durocryptodira</taxon>
        <taxon>Testudinoidea</taxon>
        <taxon>Testudinidae</taxon>
        <taxon>Chelonoidis</taxon>
    </lineage>
</organism>
<evidence type="ECO:0000313" key="3">
    <source>
        <dbReference type="Ensembl" id="ENSCABP00000023077.1"/>
    </source>
</evidence>
<dbReference type="OMA" id="RAPYEDI"/>
<dbReference type="Gene3D" id="1.10.10.580">
    <property type="entry name" value="Structural maintenance of chromosome 1. Chain E"/>
    <property type="match status" value="1"/>
</dbReference>
<dbReference type="InterPro" id="IPR023093">
    <property type="entry name" value="ScpA-like_C"/>
</dbReference>
<evidence type="ECO:0000259" key="2">
    <source>
        <dbReference type="Pfam" id="PF04824"/>
    </source>
</evidence>
<evidence type="ECO:0000313" key="4">
    <source>
        <dbReference type="Proteomes" id="UP000694404"/>
    </source>
</evidence>
<feature type="signal peptide" evidence="1">
    <location>
        <begin position="1"/>
        <end position="24"/>
    </location>
</feature>
<dbReference type="AlphaFoldDB" id="A0A8C0IVZ4"/>
<dbReference type="Pfam" id="PF04824">
    <property type="entry name" value="Rad21_Rec8"/>
    <property type="match status" value="1"/>
</dbReference>
<name>A0A8C0IVZ4_CHEAB</name>
<dbReference type="Proteomes" id="UP000694404">
    <property type="component" value="Unplaced"/>
</dbReference>
<dbReference type="InterPro" id="IPR006909">
    <property type="entry name" value="Rad21/Rec8_C_eu"/>
</dbReference>
<evidence type="ECO:0000256" key="1">
    <source>
        <dbReference type="SAM" id="SignalP"/>
    </source>
</evidence>
<protein>
    <recommendedName>
        <fullName evidence="2">Rad21/Rec8-like protein C-terminal eukaryotic domain-containing protein</fullName>
    </recommendedName>
</protein>
<dbReference type="InterPro" id="IPR036390">
    <property type="entry name" value="WH_DNA-bd_sf"/>
</dbReference>
<sequence>MWVCFLLLPFSGYFSVLLPGGLHGIHIEPTYGVSSVSFLELCKNNDRKQVSAKFYSFLVLKKQLAIELTQCAPYADIIATVGPKFHTI</sequence>